<evidence type="ECO:0000256" key="1">
    <source>
        <dbReference type="SAM" id="MobiDB-lite"/>
    </source>
</evidence>
<gene>
    <name evidence="2" type="primary">W420ERIPDM</name>
</gene>
<dbReference type="EMBL" id="AJ307662">
    <property type="protein sequence ID" value="CAC39047.1"/>
    <property type="molecule type" value="Genomic_DNA"/>
</dbReference>
<proteinExistence type="predicted"/>
<organism evidence="2">
    <name type="scientific">Oryza sativa</name>
    <name type="common">Rice</name>
    <dbReference type="NCBI Taxonomy" id="4530"/>
    <lineage>
        <taxon>Eukaryota</taxon>
        <taxon>Viridiplantae</taxon>
        <taxon>Streptophyta</taxon>
        <taxon>Embryophyta</taxon>
        <taxon>Tracheophyta</taxon>
        <taxon>Spermatophyta</taxon>
        <taxon>Magnoliopsida</taxon>
        <taxon>Liliopsida</taxon>
        <taxon>Poales</taxon>
        <taxon>Poaceae</taxon>
        <taxon>BOP clade</taxon>
        <taxon>Oryzoideae</taxon>
        <taxon>Oryzeae</taxon>
        <taxon>Oryzinae</taxon>
        <taxon>Oryza</taxon>
    </lineage>
</organism>
<sequence>MSNVVSGQQHARHDGEQGQAVGSSARAGRPSARTAAHGEVEGHARRAHLADPAVSAAARHRPEPADQFPLLAEGQRREEGGVWRGPPVADSKLMDATASSVLLGAPLHPLWSALPRRNLPSLPAAQASPPPPPAARVLSTSASTARRLSSASTVGHPSDR</sequence>
<feature type="region of interest" description="Disordered" evidence="1">
    <location>
        <begin position="120"/>
        <end position="160"/>
    </location>
</feature>
<feature type="compositionally biased region" description="Low complexity" evidence="1">
    <location>
        <begin position="138"/>
        <end position="153"/>
    </location>
</feature>
<dbReference type="AlphaFoldDB" id="Q949E5"/>
<evidence type="ECO:0000313" key="2">
    <source>
        <dbReference type="EMBL" id="CAC39047.1"/>
    </source>
</evidence>
<reference evidence="2" key="1">
    <citation type="journal article" date="2001" name="Genome Res.">
        <title>Conservation of microstructure between a sequenced region of the genome of rice and multiple segments of the genome of Arabidopsis thaliana.</title>
        <authorList>
            <person name="Mayer K."/>
            <person name="Murphy G."/>
            <person name="Tarchini R."/>
            <person name="Wambutt R."/>
            <person name="Volckaert G."/>
            <person name="Pohl T."/>
            <person name="Duesterhoeft A."/>
            <person name="Stiekema W."/>
            <person name="Entian K.D."/>
            <person name="Terryn N."/>
            <person name="Lemcke K."/>
            <person name="Haase D."/>
            <person name="Hall C.R."/>
            <person name="van Dodeweerd A.M."/>
            <person name="Tingey S.V."/>
            <person name="Mewes H.W."/>
            <person name="Bevan M."/>
            <person name="Bancroft I."/>
        </authorList>
    </citation>
    <scope>NUCLEOTIDE SEQUENCE</scope>
</reference>
<accession>Q949E5</accession>
<protein>
    <submittedName>
        <fullName evidence="2">Uncharacterized protein</fullName>
    </submittedName>
</protein>
<name>Q949E5_ORYSA</name>
<feature type="region of interest" description="Disordered" evidence="1">
    <location>
        <begin position="1"/>
        <end position="88"/>
    </location>
</feature>